<dbReference type="SUPFAM" id="SSF55874">
    <property type="entry name" value="ATPase domain of HSP90 chaperone/DNA topoisomerase II/histidine kinase"/>
    <property type="match status" value="1"/>
</dbReference>
<feature type="transmembrane region" description="Helical" evidence="14">
    <location>
        <begin position="168"/>
        <end position="190"/>
    </location>
</feature>
<dbReference type="SMART" id="SM00388">
    <property type="entry name" value="HisKA"/>
    <property type="match status" value="1"/>
</dbReference>
<dbReference type="InterPro" id="IPR003661">
    <property type="entry name" value="HisK_dim/P_dom"/>
</dbReference>
<dbReference type="SUPFAM" id="SSF47384">
    <property type="entry name" value="Homodimeric domain of signal transducing histidine kinase"/>
    <property type="match status" value="1"/>
</dbReference>
<evidence type="ECO:0000259" key="15">
    <source>
        <dbReference type="PROSITE" id="PS50109"/>
    </source>
</evidence>
<keyword evidence="4" id="KW-1003">Cell membrane</keyword>
<dbReference type="InterPro" id="IPR036097">
    <property type="entry name" value="HisK_dim/P_sf"/>
</dbReference>
<dbReference type="GO" id="GO:0005524">
    <property type="term" value="F:ATP binding"/>
    <property type="evidence" value="ECO:0007669"/>
    <property type="project" value="UniProtKB-KW"/>
</dbReference>
<evidence type="ECO:0000256" key="11">
    <source>
        <dbReference type="ARBA" id="ARBA00022989"/>
    </source>
</evidence>
<evidence type="ECO:0000256" key="13">
    <source>
        <dbReference type="ARBA" id="ARBA00023136"/>
    </source>
</evidence>
<evidence type="ECO:0000313" key="17">
    <source>
        <dbReference type="Proteomes" id="UP000315711"/>
    </source>
</evidence>
<dbReference type="EMBL" id="VLKZ01000005">
    <property type="protein sequence ID" value="TWI56282.1"/>
    <property type="molecule type" value="Genomic_DNA"/>
</dbReference>
<evidence type="ECO:0000256" key="10">
    <source>
        <dbReference type="ARBA" id="ARBA00022840"/>
    </source>
</evidence>
<dbReference type="GO" id="GO:0005886">
    <property type="term" value="C:plasma membrane"/>
    <property type="evidence" value="ECO:0007669"/>
    <property type="project" value="UniProtKB-SubCell"/>
</dbReference>
<keyword evidence="10" id="KW-0067">ATP-binding</keyword>
<dbReference type="GO" id="GO:0000155">
    <property type="term" value="F:phosphorelay sensor kinase activity"/>
    <property type="evidence" value="ECO:0007669"/>
    <property type="project" value="InterPro"/>
</dbReference>
<protein>
    <recommendedName>
        <fullName evidence="3">histidine kinase</fullName>
        <ecNumber evidence="3">2.7.13.3</ecNumber>
    </recommendedName>
</protein>
<keyword evidence="8" id="KW-0547">Nucleotide-binding</keyword>
<sequence length="457" mass="51974">MIRVIKKDVTRFLGSELKKWYVISSEFEIGVMKMDILFNDLQTFLLNILLVFSFFFIYLRYVERKVHRLANEFLITLIAGISIILCLSFTINLQNGHMFDLRQVPFIVGALYGGRRVAVILFIILTVYRFYLDGAGFYGSLAVHSLLLVSLWFIIPSFNRTSILKKRVVLAIITSSLGVLIMVLVIILFFPKLVNLQYFLFFSIFLIVQSIGTVLIVHFIEKERSNTALAKELRRLEKLKTVSEIAASISHEVRNPLTVTKGFIQLMRDPDLTEKQKELYINFSLEELDRAERTITDYLTFAKPSLHNIEILDVNKEIDYIIKVVNPFALLNNVHIDVQKDDDLSIVGEGEKLHQCLINIIKNGIESMPEGGKMSIHLKEKNGKAAISIRDTGVGMNEEQIERLGTPFYTTKDKGTGLGTMVVYSIIKAMRGDIKVESEVGKGTCFILSFPLAVEND</sequence>
<dbReference type="GO" id="GO:0071555">
    <property type="term" value="P:cell wall organization"/>
    <property type="evidence" value="ECO:0007669"/>
    <property type="project" value="InterPro"/>
</dbReference>
<dbReference type="Pfam" id="PF07694">
    <property type="entry name" value="5TM-5TMR_LYT"/>
    <property type="match status" value="1"/>
</dbReference>
<feature type="domain" description="Histidine kinase" evidence="15">
    <location>
        <begin position="248"/>
        <end position="454"/>
    </location>
</feature>
<evidence type="ECO:0000256" key="3">
    <source>
        <dbReference type="ARBA" id="ARBA00012438"/>
    </source>
</evidence>
<accession>A0A562QHQ2</accession>
<keyword evidence="13 14" id="KW-0472">Membrane</keyword>
<evidence type="ECO:0000256" key="2">
    <source>
        <dbReference type="ARBA" id="ARBA00004651"/>
    </source>
</evidence>
<dbReference type="CDD" id="cd00082">
    <property type="entry name" value="HisKA"/>
    <property type="match status" value="1"/>
</dbReference>
<keyword evidence="17" id="KW-1185">Reference proteome</keyword>
<keyword evidence="5" id="KW-0597">Phosphoprotein</keyword>
<evidence type="ECO:0000256" key="14">
    <source>
        <dbReference type="SAM" id="Phobius"/>
    </source>
</evidence>
<feature type="transmembrane region" description="Helical" evidence="14">
    <location>
        <begin position="41"/>
        <end position="61"/>
    </location>
</feature>
<evidence type="ECO:0000256" key="8">
    <source>
        <dbReference type="ARBA" id="ARBA00022741"/>
    </source>
</evidence>
<evidence type="ECO:0000256" key="9">
    <source>
        <dbReference type="ARBA" id="ARBA00022777"/>
    </source>
</evidence>
<dbReference type="Gene3D" id="3.30.565.10">
    <property type="entry name" value="Histidine kinase-like ATPase, C-terminal domain"/>
    <property type="match status" value="1"/>
</dbReference>
<dbReference type="InterPro" id="IPR004358">
    <property type="entry name" value="Sig_transdc_His_kin-like_C"/>
</dbReference>
<dbReference type="InterPro" id="IPR005467">
    <property type="entry name" value="His_kinase_dom"/>
</dbReference>
<comment type="caution">
    <text evidence="16">The sequence shown here is derived from an EMBL/GenBank/DDBJ whole genome shotgun (WGS) entry which is preliminary data.</text>
</comment>
<evidence type="ECO:0000256" key="7">
    <source>
        <dbReference type="ARBA" id="ARBA00022692"/>
    </source>
</evidence>
<dbReference type="Pfam" id="PF02518">
    <property type="entry name" value="HATPase_c"/>
    <property type="match status" value="1"/>
</dbReference>
<organism evidence="16 17">
    <name type="scientific">Halalkalibacter nanhaiisediminis</name>
    <dbReference type="NCBI Taxonomy" id="688079"/>
    <lineage>
        <taxon>Bacteria</taxon>
        <taxon>Bacillati</taxon>
        <taxon>Bacillota</taxon>
        <taxon>Bacilli</taxon>
        <taxon>Bacillales</taxon>
        <taxon>Bacillaceae</taxon>
        <taxon>Halalkalibacter</taxon>
    </lineage>
</organism>
<dbReference type="SMART" id="SM00387">
    <property type="entry name" value="HATPase_c"/>
    <property type="match status" value="1"/>
</dbReference>
<evidence type="ECO:0000256" key="1">
    <source>
        <dbReference type="ARBA" id="ARBA00000085"/>
    </source>
</evidence>
<dbReference type="PRINTS" id="PR00344">
    <property type="entry name" value="BCTRLSENSOR"/>
</dbReference>
<keyword evidence="11 14" id="KW-1133">Transmembrane helix</keyword>
<evidence type="ECO:0000256" key="4">
    <source>
        <dbReference type="ARBA" id="ARBA00022475"/>
    </source>
</evidence>
<keyword evidence="12" id="KW-0902">Two-component regulatory system</keyword>
<keyword evidence="9 16" id="KW-0418">Kinase</keyword>
<dbReference type="InterPro" id="IPR003594">
    <property type="entry name" value="HATPase_dom"/>
</dbReference>
<evidence type="ECO:0000256" key="5">
    <source>
        <dbReference type="ARBA" id="ARBA00022553"/>
    </source>
</evidence>
<dbReference type="PROSITE" id="PS50109">
    <property type="entry name" value="HIS_KIN"/>
    <property type="match status" value="1"/>
</dbReference>
<dbReference type="InterPro" id="IPR036890">
    <property type="entry name" value="HATPase_C_sf"/>
</dbReference>
<feature type="transmembrane region" description="Helical" evidence="14">
    <location>
        <begin position="73"/>
        <end position="93"/>
    </location>
</feature>
<gene>
    <name evidence="16" type="ORF">IQ10_02175</name>
</gene>
<feature type="transmembrane region" description="Helical" evidence="14">
    <location>
        <begin position="196"/>
        <end position="220"/>
    </location>
</feature>
<keyword evidence="7 14" id="KW-0812">Transmembrane</keyword>
<comment type="subcellular location">
    <subcellularLocation>
        <location evidence="2">Cell membrane</location>
        <topology evidence="2">Multi-pass membrane protein</topology>
    </subcellularLocation>
</comment>
<evidence type="ECO:0000313" key="16">
    <source>
        <dbReference type="EMBL" id="TWI56282.1"/>
    </source>
</evidence>
<feature type="transmembrane region" description="Helical" evidence="14">
    <location>
        <begin position="137"/>
        <end position="156"/>
    </location>
</feature>
<name>A0A562QHQ2_9BACI</name>
<dbReference type="InterPro" id="IPR011620">
    <property type="entry name" value="Sig_transdc_His_kinase_LytS_TM"/>
</dbReference>
<dbReference type="PANTHER" id="PTHR43065">
    <property type="entry name" value="SENSOR HISTIDINE KINASE"/>
    <property type="match status" value="1"/>
</dbReference>
<dbReference type="AlphaFoldDB" id="A0A562QHQ2"/>
<reference evidence="16 17" key="1">
    <citation type="journal article" date="2015" name="Stand. Genomic Sci.">
        <title>Genomic Encyclopedia of Bacterial and Archaeal Type Strains, Phase III: the genomes of soil and plant-associated and newly described type strains.</title>
        <authorList>
            <person name="Whitman W.B."/>
            <person name="Woyke T."/>
            <person name="Klenk H.P."/>
            <person name="Zhou Y."/>
            <person name="Lilburn T.G."/>
            <person name="Beck B.J."/>
            <person name="De Vos P."/>
            <person name="Vandamme P."/>
            <person name="Eisen J.A."/>
            <person name="Garrity G."/>
            <person name="Hugenholtz P."/>
            <person name="Kyrpides N.C."/>
        </authorList>
    </citation>
    <scope>NUCLEOTIDE SEQUENCE [LARGE SCALE GENOMIC DNA]</scope>
    <source>
        <strain evidence="16 17">CGMCC 1.10116</strain>
    </source>
</reference>
<dbReference type="Pfam" id="PF00512">
    <property type="entry name" value="HisKA"/>
    <property type="match status" value="1"/>
</dbReference>
<dbReference type="EC" id="2.7.13.3" evidence="3"/>
<feature type="transmembrane region" description="Helical" evidence="14">
    <location>
        <begin position="105"/>
        <end position="131"/>
    </location>
</feature>
<evidence type="ECO:0000256" key="12">
    <source>
        <dbReference type="ARBA" id="ARBA00023012"/>
    </source>
</evidence>
<dbReference type="Gene3D" id="1.10.287.130">
    <property type="match status" value="1"/>
</dbReference>
<keyword evidence="6" id="KW-0808">Transferase</keyword>
<comment type="catalytic activity">
    <reaction evidence="1">
        <text>ATP + protein L-histidine = ADP + protein N-phospho-L-histidine.</text>
        <dbReference type="EC" id="2.7.13.3"/>
    </reaction>
</comment>
<dbReference type="Proteomes" id="UP000315711">
    <property type="component" value="Unassembled WGS sequence"/>
</dbReference>
<evidence type="ECO:0000256" key="6">
    <source>
        <dbReference type="ARBA" id="ARBA00022679"/>
    </source>
</evidence>
<dbReference type="PANTHER" id="PTHR43065:SF46">
    <property type="entry name" value="C4-DICARBOXYLATE TRANSPORT SENSOR PROTEIN DCTB"/>
    <property type="match status" value="1"/>
</dbReference>
<proteinExistence type="predicted"/>